<name>A0AAE1UFM8_9EUCA</name>
<evidence type="ECO:0000313" key="3">
    <source>
        <dbReference type="Proteomes" id="UP001292094"/>
    </source>
</evidence>
<keyword evidence="3" id="KW-1185">Reference proteome</keyword>
<proteinExistence type="predicted"/>
<dbReference type="EMBL" id="JAWZYT010000559">
    <property type="protein sequence ID" value="KAK4321767.1"/>
    <property type="molecule type" value="Genomic_DNA"/>
</dbReference>
<reference evidence="2" key="1">
    <citation type="submission" date="2023-11" db="EMBL/GenBank/DDBJ databases">
        <title>Genome assemblies of two species of porcelain crab, Petrolisthes cinctipes and Petrolisthes manimaculis (Anomura: Porcellanidae).</title>
        <authorList>
            <person name="Angst P."/>
        </authorList>
    </citation>
    <scope>NUCLEOTIDE SEQUENCE</scope>
    <source>
        <strain evidence="2">PB745_02</strain>
        <tissue evidence="2">Gill</tissue>
    </source>
</reference>
<gene>
    <name evidence="2" type="ORF">Pmani_007396</name>
</gene>
<feature type="compositionally biased region" description="Low complexity" evidence="1">
    <location>
        <begin position="60"/>
        <end position="83"/>
    </location>
</feature>
<dbReference type="Proteomes" id="UP001292094">
    <property type="component" value="Unassembled WGS sequence"/>
</dbReference>
<organism evidence="2 3">
    <name type="scientific">Petrolisthes manimaculis</name>
    <dbReference type="NCBI Taxonomy" id="1843537"/>
    <lineage>
        <taxon>Eukaryota</taxon>
        <taxon>Metazoa</taxon>
        <taxon>Ecdysozoa</taxon>
        <taxon>Arthropoda</taxon>
        <taxon>Crustacea</taxon>
        <taxon>Multicrustacea</taxon>
        <taxon>Malacostraca</taxon>
        <taxon>Eumalacostraca</taxon>
        <taxon>Eucarida</taxon>
        <taxon>Decapoda</taxon>
        <taxon>Pleocyemata</taxon>
        <taxon>Anomura</taxon>
        <taxon>Galatheoidea</taxon>
        <taxon>Porcellanidae</taxon>
        <taxon>Petrolisthes</taxon>
    </lineage>
</organism>
<dbReference type="AlphaFoldDB" id="A0AAE1UFM8"/>
<feature type="compositionally biased region" description="Basic and acidic residues" evidence="1">
    <location>
        <begin position="93"/>
        <end position="105"/>
    </location>
</feature>
<sequence>MKQFSQTQQQKALTQTQQQKALTQTQHQKALTQTQQQKALTQTQQQKALTQTPTPEGSDPDTTTEGSDPDTTTEGSDPDTTTEGSNPDTTTTELERSNRWRRDISDEQMDEDVFCEPQLDTSNDLCTRLVNVMDDIEDVSLDIANGMTTEKKLKQLQNASEDLDVVVDAIEKKQ</sequence>
<protein>
    <submittedName>
        <fullName evidence="2">Uncharacterized protein</fullName>
    </submittedName>
</protein>
<evidence type="ECO:0000313" key="2">
    <source>
        <dbReference type="EMBL" id="KAK4321767.1"/>
    </source>
</evidence>
<feature type="region of interest" description="Disordered" evidence="1">
    <location>
        <begin position="1"/>
        <end position="111"/>
    </location>
</feature>
<accession>A0AAE1UFM8</accession>
<evidence type="ECO:0000256" key="1">
    <source>
        <dbReference type="SAM" id="MobiDB-lite"/>
    </source>
</evidence>
<comment type="caution">
    <text evidence="2">The sequence shown here is derived from an EMBL/GenBank/DDBJ whole genome shotgun (WGS) entry which is preliminary data.</text>
</comment>
<feature type="compositionally biased region" description="Low complexity" evidence="1">
    <location>
        <begin position="1"/>
        <end position="52"/>
    </location>
</feature>